<dbReference type="EMBL" id="FMTP01000003">
    <property type="protein sequence ID" value="SCW72465.1"/>
    <property type="molecule type" value="Genomic_DNA"/>
</dbReference>
<accession>A0A1G4SV54</accession>
<organism evidence="2 3">
    <name type="scientific">Ancylobacter rudongensis</name>
    <dbReference type="NCBI Taxonomy" id="177413"/>
    <lineage>
        <taxon>Bacteria</taxon>
        <taxon>Pseudomonadati</taxon>
        <taxon>Pseudomonadota</taxon>
        <taxon>Alphaproteobacteria</taxon>
        <taxon>Hyphomicrobiales</taxon>
        <taxon>Xanthobacteraceae</taxon>
        <taxon>Ancylobacter</taxon>
    </lineage>
</organism>
<sequence length="201" mass="22058">MRQRKMEAQTMPAGSSAAFEPYVALARPTTAEDWPLRFDAADAGADDGWRQIEIGHDEVVLRRRVAGVAMKAARPLNAYLGLAVALLDPEGWDDGVAIVLVHEDPALSVTLYSAPHIDDVVAEWRGWSAALGRPMLVTQADGCHRPATAMIGRLTLGEVRGRRARRGALKHRRPSVYRRRGAGRPGELTVHRGERELSARD</sequence>
<dbReference type="Proteomes" id="UP000198889">
    <property type="component" value="Unassembled WGS sequence"/>
</dbReference>
<keyword evidence="3" id="KW-1185">Reference proteome</keyword>
<name>A0A1G4SV54_9HYPH</name>
<evidence type="ECO:0000256" key="1">
    <source>
        <dbReference type="SAM" id="MobiDB-lite"/>
    </source>
</evidence>
<feature type="compositionally biased region" description="Basic and acidic residues" evidence="1">
    <location>
        <begin position="189"/>
        <end position="201"/>
    </location>
</feature>
<feature type="region of interest" description="Disordered" evidence="1">
    <location>
        <begin position="165"/>
        <end position="201"/>
    </location>
</feature>
<feature type="compositionally biased region" description="Basic residues" evidence="1">
    <location>
        <begin position="165"/>
        <end position="182"/>
    </location>
</feature>
<proteinExistence type="predicted"/>
<dbReference type="AlphaFoldDB" id="A0A1G4SV54"/>
<dbReference type="STRING" id="177413.SAMN05660859_2492"/>
<protein>
    <submittedName>
        <fullName evidence="2">Uncharacterized protein</fullName>
    </submittedName>
</protein>
<evidence type="ECO:0000313" key="3">
    <source>
        <dbReference type="Proteomes" id="UP000198889"/>
    </source>
</evidence>
<dbReference type="Pfam" id="PF19596">
    <property type="entry name" value="DUF6101"/>
    <property type="match status" value="1"/>
</dbReference>
<gene>
    <name evidence="2" type="ORF">SAMN05660859_2492</name>
</gene>
<dbReference type="InterPro" id="IPR046083">
    <property type="entry name" value="DUF6101"/>
</dbReference>
<evidence type="ECO:0000313" key="2">
    <source>
        <dbReference type="EMBL" id="SCW72465.1"/>
    </source>
</evidence>
<reference evidence="3" key="1">
    <citation type="submission" date="2016-10" db="EMBL/GenBank/DDBJ databases">
        <authorList>
            <person name="Varghese N."/>
            <person name="Submissions S."/>
        </authorList>
    </citation>
    <scope>NUCLEOTIDE SEQUENCE [LARGE SCALE GENOMIC DNA]</scope>
    <source>
        <strain evidence="3">CGMCC 1.1761</strain>
    </source>
</reference>